<comment type="caution">
    <text evidence="2">The sequence shown here is derived from an EMBL/GenBank/DDBJ whole genome shotgun (WGS) entry which is preliminary data.</text>
</comment>
<organism evidence="2 3">
    <name type="scientific">Candidatus Coprenecus avistercoris</name>
    <dbReference type="NCBI Taxonomy" id="2840730"/>
    <lineage>
        <taxon>Bacteria</taxon>
        <taxon>Pseudomonadati</taxon>
        <taxon>Bacteroidota</taxon>
        <taxon>Bacteroidia</taxon>
        <taxon>Bacteroidales</taxon>
        <taxon>Rikenellaceae</taxon>
        <taxon>Rikenellaceae incertae sedis</taxon>
        <taxon>Candidatus Coprenecus</taxon>
    </lineage>
</organism>
<dbReference type="PROSITE" id="PS51257">
    <property type="entry name" value="PROKAR_LIPOPROTEIN"/>
    <property type="match status" value="1"/>
</dbReference>
<name>A0A9D1E1F8_9BACT</name>
<dbReference type="InterPro" id="IPR025366">
    <property type="entry name" value="DUF4270"/>
</dbReference>
<evidence type="ECO:0000313" key="2">
    <source>
        <dbReference type="EMBL" id="HIR62877.1"/>
    </source>
</evidence>
<evidence type="ECO:0000256" key="1">
    <source>
        <dbReference type="SAM" id="SignalP"/>
    </source>
</evidence>
<accession>A0A9D1E1F8</accession>
<feature type="chain" id="PRO_5038669016" evidence="1">
    <location>
        <begin position="23"/>
        <end position="465"/>
    </location>
</feature>
<protein>
    <submittedName>
        <fullName evidence="2">DUF4270 domain-containing protein</fullName>
    </submittedName>
</protein>
<dbReference type="AlphaFoldDB" id="A0A9D1E1F8"/>
<sequence>MPYNKTALAVLMILTAALTAVSCVDNNRNMGEGLIPGSAIITVGTKTFDLPVTNRAIDSLQSSNNYNMLVGTMTDDVFGTVTANSASFILPYSDSTDFGDTRELIGAYMTLTIDSTYYLDPSQQGIHQRIRIYKLTVPMDSALQFCNSITPDCYDPVPVTVSDPVIYGMGEIRVDLTDEFASELLALNLEDFQDVDKFIEKIPGLYIATEKPAGSASGGRLNYLSLGYSTINLDYRTDVTRNDGTVERVDTTEAFVFGYTTALNNYSTTSSALESETPGDILYLEGLTGVKPHISARALKEMLDVWIAEEQLENDVLILSRAELRFPFEKPEDYTRFDKEHPATIYAFTSTPWATDTLRFLNPLRDAYFSTTSLGDIDRANLVYSLDVTSHVQMLLQTPAEEVNESMDLWIAPLLEITNSYGEIFYDLDNGSYNKIILNGPTAERHPTLTLTFGKTPIPGTKTEN</sequence>
<dbReference type="EMBL" id="DVHI01000062">
    <property type="protein sequence ID" value="HIR62877.1"/>
    <property type="molecule type" value="Genomic_DNA"/>
</dbReference>
<reference evidence="2" key="1">
    <citation type="submission" date="2020-10" db="EMBL/GenBank/DDBJ databases">
        <authorList>
            <person name="Gilroy R."/>
        </authorList>
    </citation>
    <scope>NUCLEOTIDE SEQUENCE</scope>
    <source>
        <strain evidence="2">ChiHjej13B12-12457</strain>
    </source>
</reference>
<evidence type="ECO:0000313" key="3">
    <source>
        <dbReference type="Proteomes" id="UP000886744"/>
    </source>
</evidence>
<gene>
    <name evidence="2" type="ORF">IAC94_05085</name>
</gene>
<dbReference type="Proteomes" id="UP000886744">
    <property type="component" value="Unassembled WGS sequence"/>
</dbReference>
<feature type="signal peptide" evidence="1">
    <location>
        <begin position="1"/>
        <end position="22"/>
    </location>
</feature>
<reference evidence="2" key="2">
    <citation type="journal article" date="2021" name="PeerJ">
        <title>Extensive microbial diversity within the chicken gut microbiome revealed by metagenomics and culture.</title>
        <authorList>
            <person name="Gilroy R."/>
            <person name="Ravi A."/>
            <person name="Getino M."/>
            <person name="Pursley I."/>
            <person name="Horton D.L."/>
            <person name="Alikhan N.F."/>
            <person name="Baker D."/>
            <person name="Gharbi K."/>
            <person name="Hall N."/>
            <person name="Watson M."/>
            <person name="Adriaenssens E.M."/>
            <person name="Foster-Nyarko E."/>
            <person name="Jarju S."/>
            <person name="Secka A."/>
            <person name="Antonio M."/>
            <person name="Oren A."/>
            <person name="Chaudhuri R.R."/>
            <person name="La Ragione R."/>
            <person name="Hildebrand F."/>
            <person name="Pallen M.J."/>
        </authorList>
    </citation>
    <scope>NUCLEOTIDE SEQUENCE</scope>
    <source>
        <strain evidence="2">ChiHjej13B12-12457</strain>
    </source>
</reference>
<dbReference type="Pfam" id="PF14092">
    <property type="entry name" value="DUF4270"/>
    <property type="match status" value="1"/>
</dbReference>
<proteinExistence type="predicted"/>
<keyword evidence="1" id="KW-0732">Signal</keyword>